<evidence type="ECO:0000313" key="5">
    <source>
        <dbReference type="EMBL" id="KAF2257329.1"/>
    </source>
</evidence>
<sequence length="319" mass="34943">MTVSSLFDVLIIGAGPAGLSAALSLARVLRSAAVFDSGSFRNAMSSNAHTIPTRDHGDPAKLRKMMKDELTSKYKTITFADSAARSVEEVDGGYQVTNDKMRKWNGRKLITATGVFDVMPDIEGFADAWGKGVFHCLYCRRFEEAPTANAAFLINKGDQPDEIDATVSYGQLAHQFTQDICILFNGHEHLLQDNRIKAALDHGVKANTKPIKRIERLGSGASTKVVFEDGSEETFGFLFHKPPTVLAGGFHKTLGLRLTAYGDIEVDRAFQNTSRPGVFACGDCTTPFKQVAIAMADGIRAGFGANKEILEEDYHRSWW</sequence>
<protein>
    <submittedName>
        <fullName evidence="5">FAD/NAD(P)-binding domain-containing protein</fullName>
    </submittedName>
</protein>
<accession>A0A6A6J3Q1</accession>
<proteinExistence type="inferred from homology"/>
<dbReference type="GO" id="GO:0097237">
    <property type="term" value="P:cellular response to toxic substance"/>
    <property type="evidence" value="ECO:0007669"/>
    <property type="project" value="UniProtKB-ARBA"/>
</dbReference>
<keyword evidence="3" id="KW-0560">Oxidoreductase</keyword>
<dbReference type="Proteomes" id="UP000800094">
    <property type="component" value="Unassembled WGS sequence"/>
</dbReference>
<evidence type="ECO:0000256" key="3">
    <source>
        <dbReference type="ARBA" id="ARBA00023002"/>
    </source>
</evidence>
<evidence type="ECO:0000259" key="4">
    <source>
        <dbReference type="Pfam" id="PF07992"/>
    </source>
</evidence>
<reference evidence="5" key="1">
    <citation type="journal article" date="2020" name="Stud. Mycol.">
        <title>101 Dothideomycetes genomes: a test case for predicting lifestyles and emergence of pathogens.</title>
        <authorList>
            <person name="Haridas S."/>
            <person name="Albert R."/>
            <person name="Binder M."/>
            <person name="Bloem J."/>
            <person name="Labutti K."/>
            <person name="Salamov A."/>
            <person name="Andreopoulos B."/>
            <person name="Baker S."/>
            <person name="Barry K."/>
            <person name="Bills G."/>
            <person name="Bluhm B."/>
            <person name="Cannon C."/>
            <person name="Castanera R."/>
            <person name="Culley D."/>
            <person name="Daum C."/>
            <person name="Ezra D."/>
            <person name="Gonzalez J."/>
            <person name="Henrissat B."/>
            <person name="Kuo A."/>
            <person name="Liang C."/>
            <person name="Lipzen A."/>
            <person name="Lutzoni F."/>
            <person name="Magnuson J."/>
            <person name="Mondo S."/>
            <person name="Nolan M."/>
            <person name="Ohm R."/>
            <person name="Pangilinan J."/>
            <person name="Park H.-J."/>
            <person name="Ramirez L."/>
            <person name="Alfaro M."/>
            <person name="Sun H."/>
            <person name="Tritt A."/>
            <person name="Yoshinaga Y."/>
            <person name="Zwiers L.-H."/>
            <person name="Turgeon B."/>
            <person name="Goodwin S."/>
            <person name="Spatafora J."/>
            <person name="Crous P."/>
            <person name="Grigoriev I."/>
        </authorList>
    </citation>
    <scope>NUCLEOTIDE SEQUENCE</scope>
    <source>
        <strain evidence="5">CBS 122368</strain>
    </source>
</reference>
<dbReference type="Gene3D" id="3.50.50.60">
    <property type="entry name" value="FAD/NAD(P)-binding domain"/>
    <property type="match status" value="2"/>
</dbReference>
<dbReference type="EMBL" id="ML987189">
    <property type="protein sequence ID" value="KAF2257329.1"/>
    <property type="molecule type" value="Genomic_DNA"/>
</dbReference>
<name>A0A6A6J3Q1_9PLEO</name>
<comment type="similarity">
    <text evidence="1">Belongs to the class-II pyridine nucleotide-disulfide oxidoreductase family.</text>
</comment>
<dbReference type="InterPro" id="IPR036188">
    <property type="entry name" value="FAD/NAD-bd_sf"/>
</dbReference>
<evidence type="ECO:0000313" key="6">
    <source>
        <dbReference type="Proteomes" id="UP000800094"/>
    </source>
</evidence>
<evidence type="ECO:0000256" key="1">
    <source>
        <dbReference type="ARBA" id="ARBA00009333"/>
    </source>
</evidence>
<dbReference type="PANTHER" id="PTHR48105">
    <property type="entry name" value="THIOREDOXIN REDUCTASE 1-RELATED-RELATED"/>
    <property type="match status" value="1"/>
</dbReference>
<evidence type="ECO:0000256" key="2">
    <source>
        <dbReference type="ARBA" id="ARBA00022630"/>
    </source>
</evidence>
<dbReference type="RefSeq" id="XP_033692333.1">
    <property type="nucleotide sequence ID" value="XM_033825493.1"/>
</dbReference>
<dbReference type="PRINTS" id="PR00368">
    <property type="entry name" value="FADPNR"/>
</dbReference>
<dbReference type="Pfam" id="PF07992">
    <property type="entry name" value="Pyr_redox_2"/>
    <property type="match status" value="2"/>
</dbReference>
<dbReference type="GeneID" id="54578823"/>
<keyword evidence="6" id="KW-1185">Reference proteome</keyword>
<keyword evidence="2" id="KW-0285">Flavoprotein</keyword>
<gene>
    <name evidence="5" type="ORF">BU26DRAFT_474159</name>
</gene>
<dbReference type="SUPFAM" id="SSF51905">
    <property type="entry name" value="FAD/NAD(P)-binding domain"/>
    <property type="match status" value="1"/>
</dbReference>
<feature type="domain" description="FAD/NAD(P)-binding" evidence="4">
    <location>
        <begin position="197"/>
        <end position="298"/>
    </location>
</feature>
<dbReference type="InterPro" id="IPR050097">
    <property type="entry name" value="Ferredoxin-NADP_redctase_2"/>
</dbReference>
<feature type="domain" description="FAD/NAD(P)-binding" evidence="4">
    <location>
        <begin position="7"/>
        <end position="147"/>
    </location>
</feature>
<dbReference type="InterPro" id="IPR023753">
    <property type="entry name" value="FAD/NAD-binding_dom"/>
</dbReference>
<dbReference type="PRINTS" id="PR00469">
    <property type="entry name" value="PNDRDTASEII"/>
</dbReference>
<organism evidence="5 6">
    <name type="scientific">Trematosphaeria pertusa</name>
    <dbReference type="NCBI Taxonomy" id="390896"/>
    <lineage>
        <taxon>Eukaryota</taxon>
        <taxon>Fungi</taxon>
        <taxon>Dikarya</taxon>
        <taxon>Ascomycota</taxon>
        <taxon>Pezizomycotina</taxon>
        <taxon>Dothideomycetes</taxon>
        <taxon>Pleosporomycetidae</taxon>
        <taxon>Pleosporales</taxon>
        <taxon>Massarineae</taxon>
        <taxon>Trematosphaeriaceae</taxon>
        <taxon>Trematosphaeria</taxon>
    </lineage>
</organism>
<dbReference type="OrthoDB" id="10260355at2759"/>
<dbReference type="GO" id="GO:0016491">
    <property type="term" value="F:oxidoreductase activity"/>
    <property type="evidence" value="ECO:0007669"/>
    <property type="project" value="UniProtKB-KW"/>
</dbReference>
<dbReference type="AlphaFoldDB" id="A0A6A6J3Q1"/>